<dbReference type="EMBL" id="JAUEPR010000058">
    <property type="protein sequence ID" value="KAK0470819.1"/>
    <property type="molecule type" value="Genomic_DNA"/>
</dbReference>
<organism evidence="1 2">
    <name type="scientific">Armillaria novae-zelandiae</name>
    <dbReference type="NCBI Taxonomy" id="153914"/>
    <lineage>
        <taxon>Eukaryota</taxon>
        <taxon>Fungi</taxon>
        <taxon>Dikarya</taxon>
        <taxon>Basidiomycota</taxon>
        <taxon>Agaricomycotina</taxon>
        <taxon>Agaricomycetes</taxon>
        <taxon>Agaricomycetidae</taxon>
        <taxon>Agaricales</taxon>
        <taxon>Marasmiineae</taxon>
        <taxon>Physalacriaceae</taxon>
        <taxon>Armillaria</taxon>
    </lineage>
</organism>
<accession>A0AA39U509</accession>
<name>A0AA39U509_9AGAR</name>
<comment type="caution">
    <text evidence="1">The sequence shown here is derived from an EMBL/GenBank/DDBJ whole genome shotgun (WGS) entry which is preliminary data.</text>
</comment>
<keyword evidence="2" id="KW-1185">Reference proteome</keyword>
<sequence length="222" mass="25149">MSRAPTEVEEECPHSRRGFTAPSSCTATHTNLKSSTWSRCEFGLHSRDICKDLDAVRYIAGARCGSSWRGRFGTRSEWLILGRLRVVNTQRQTYLKRWLGKLVAAPLYLNIFIIGAKKRLPRETLIHESMFAIKREPSKKKRDQVATYLTNRELPFQPTFGLVNKALALVVDDEEGENFLVVVRHGPADYVANCAEVPVLDLFSPSVLDQWTIFRGCYGAQS</sequence>
<reference evidence="1" key="1">
    <citation type="submission" date="2023-06" db="EMBL/GenBank/DDBJ databases">
        <authorList>
            <consortium name="Lawrence Berkeley National Laboratory"/>
            <person name="Ahrendt S."/>
            <person name="Sahu N."/>
            <person name="Indic B."/>
            <person name="Wong-Bajracharya J."/>
            <person name="Merenyi Z."/>
            <person name="Ke H.-M."/>
            <person name="Monk M."/>
            <person name="Kocsube S."/>
            <person name="Drula E."/>
            <person name="Lipzen A."/>
            <person name="Balint B."/>
            <person name="Henrissat B."/>
            <person name="Andreopoulos B."/>
            <person name="Martin F.M."/>
            <person name="Harder C.B."/>
            <person name="Rigling D."/>
            <person name="Ford K.L."/>
            <person name="Foster G.D."/>
            <person name="Pangilinan J."/>
            <person name="Papanicolaou A."/>
            <person name="Barry K."/>
            <person name="LaButti K."/>
            <person name="Viragh M."/>
            <person name="Koriabine M."/>
            <person name="Yan M."/>
            <person name="Riley R."/>
            <person name="Champramary S."/>
            <person name="Plett K.L."/>
            <person name="Tsai I.J."/>
            <person name="Slot J."/>
            <person name="Sipos G."/>
            <person name="Plett J."/>
            <person name="Nagy L.G."/>
            <person name="Grigoriev I.V."/>
        </authorList>
    </citation>
    <scope>NUCLEOTIDE SEQUENCE</scope>
    <source>
        <strain evidence="1">ICMP 16352</strain>
    </source>
</reference>
<protein>
    <submittedName>
        <fullName evidence="1">Uncharacterized protein</fullName>
    </submittedName>
</protein>
<evidence type="ECO:0000313" key="1">
    <source>
        <dbReference type="EMBL" id="KAK0470819.1"/>
    </source>
</evidence>
<gene>
    <name evidence="1" type="ORF">IW261DRAFT_1425657</name>
</gene>
<proteinExistence type="predicted"/>
<evidence type="ECO:0000313" key="2">
    <source>
        <dbReference type="Proteomes" id="UP001175227"/>
    </source>
</evidence>
<dbReference type="Proteomes" id="UP001175227">
    <property type="component" value="Unassembled WGS sequence"/>
</dbReference>
<dbReference type="AlphaFoldDB" id="A0AA39U509"/>